<dbReference type="CDD" id="cd01171">
    <property type="entry name" value="YXKO-related"/>
    <property type="match status" value="1"/>
</dbReference>
<feature type="non-terminal residue" evidence="7">
    <location>
        <position position="1"/>
    </location>
</feature>
<keyword evidence="7" id="KW-0418">Kinase</keyword>
<reference evidence="7" key="2">
    <citation type="journal article" date="2014" name="ISME J.">
        <title>Microbial stratification in low pH oxic and suboxic macroscopic growths along an acid mine drainage.</title>
        <authorList>
            <person name="Mendez-Garcia C."/>
            <person name="Mesa V."/>
            <person name="Sprenger R.R."/>
            <person name="Richter M."/>
            <person name="Diez M.S."/>
            <person name="Solano J."/>
            <person name="Bargiela R."/>
            <person name="Golyshina O.V."/>
            <person name="Manteca A."/>
            <person name="Ramos J.L."/>
            <person name="Gallego J.R."/>
            <person name="Llorente I."/>
            <person name="Martins Dos Santos V.A."/>
            <person name="Jensen O.N."/>
            <person name="Pelaez A.I."/>
            <person name="Sanchez J."/>
            <person name="Ferrer M."/>
        </authorList>
    </citation>
    <scope>NUCLEOTIDE SEQUENCE</scope>
</reference>
<dbReference type="PANTHER" id="PTHR12592">
    <property type="entry name" value="ATP-DEPENDENT (S)-NAD(P)H-HYDRATE DEHYDRATASE FAMILY MEMBER"/>
    <property type="match status" value="1"/>
</dbReference>
<dbReference type="SUPFAM" id="SSF53613">
    <property type="entry name" value="Ribokinase-like"/>
    <property type="match status" value="1"/>
</dbReference>
<reference evidence="7" key="1">
    <citation type="submission" date="2013-08" db="EMBL/GenBank/DDBJ databases">
        <authorList>
            <person name="Mendez C."/>
            <person name="Richter M."/>
            <person name="Ferrer M."/>
            <person name="Sanchez J."/>
        </authorList>
    </citation>
    <scope>NUCLEOTIDE SEQUENCE</scope>
</reference>
<keyword evidence="7" id="KW-0808">Transferase</keyword>
<dbReference type="Gene3D" id="3.40.1190.20">
    <property type="match status" value="1"/>
</dbReference>
<dbReference type="GO" id="GO:0047453">
    <property type="term" value="F:ATP-dependent NAD(P)H-hydrate dehydratase activity"/>
    <property type="evidence" value="ECO:0007669"/>
    <property type="project" value="TreeGrafter"/>
</dbReference>
<organism evidence="7">
    <name type="scientific">mine drainage metagenome</name>
    <dbReference type="NCBI Taxonomy" id="410659"/>
    <lineage>
        <taxon>unclassified sequences</taxon>
        <taxon>metagenomes</taxon>
        <taxon>ecological metagenomes</taxon>
    </lineage>
</organism>
<dbReference type="HAMAP" id="MF_01965">
    <property type="entry name" value="NADHX_dehydratase"/>
    <property type="match status" value="1"/>
</dbReference>
<feature type="domain" description="YjeF C-terminal" evidence="6">
    <location>
        <begin position="14"/>
        <end position="298"/>
    </location>
</feature>
<dbReference type="InterPro" id="IPR000631">
    <property type="entry name" value="CARKD"/>
</dbReference>
<evidence type="ECO:0000313" key="7">
    <source>
        <dbReference type="EMBL" id="EQD77599.1"/>
    </source>
</evidence>
<evidence type="ECO:0000256" key="2">
    <source>
        <dbReference type="ARBA" id="ARBA00022840"/>
    </source>
</evidence>
<keyword evidence="5" id="KW-0456">Lyase</keyword>
<protein>
    <submittedName>
        <fullName evidence="7">Sugar kinase</fullName>
    </submittedName>
</protein>
<dbReference type="GO" id="GO:0016301">
    <property type="term" value="F:kinase activity"/>
    <property type="evidence" value="ECO:0007669"/>
    <property type="project" value="UniProtKB-KW"/>
</dbReference>
<keyword evidence="2" id="KW-0067">ATP-binding</keyword>
<dbReference type="AlphaFoldDB" id="T1D876"/>
<dbReference type="PROSITE" id="PS51383">
    <property type="entry name" value="YJEF_C_3"/>
    <property type="match status" value="1"/>
</dbReference>
<keyword evidence="1" id="KW-0547">Nucleotide-binding</keyword>
<keyword evidence="3" id="KW-0521">NADP</keyword>
<dbReference type="PANTHER" id="PTHR12592:SF0">
    <property type="entry name" value="ATP-DEPENDENT (S)-NAD(P)H-HYDRATE DEHYDRATASE"/>
    <property type="match status" value="1"/>
</dbReference>
<keyword evidence="4" id="KW-0520">NAD</keyword>
<dbReference type="EMBL" id="AUZY01000718">
    <property type="protein sequence ID" value="EQD77599.1"/>
    <property type="molecule type" value="Genomic_DNA"/>
</dbReference>
<name>T1D876_9ZZZZ</name>
<evidence type="ECO:0000256" key="4">
    <source>
        <dbReference type="ARBA" id="ARBA00023027"/>
    </source>
</evidence>
<evidence type="ECO:0000256" key="5">
    <source>
        <dbReference type="ARBA" id="ARBA00023239"/>
    </source>
</evidence>
<evidence type="ECO:0000259" key="6">
    <source>
        <dbReference type="PROSITE" id="PS51383"/>
    </source>
</evidence>
<evidence type="ECO:0000256" key="3">
    <source>
        <dbReference type="ARBA" id="ARBA00022857"/>
    </source>
</evidence>
<dbReference type="GO" id="GO:0110051">
    <property type="term" value="P:metabolite repair"/>
    <property type="evidence" value="ECO:0007669"/>
    <property type="project" value="TreeGrafter"/>
</dbReference>
<evidence type="ECO:0000256" key="1">
    <source>
        <dbReference type="ARBA" id="ARBA00022741"/>
    </source>
</evidence>
<accession>T1D876</accession>
<dbReference type="NCBIfam" id="TIGR00196">
    <property type="entry name" value="yjeF_cterm"/>
    <property type="match status" value="1"/>
</dbReference>
<proteinExistence type="inferred from homology"/>
<dbReference type="InterPro" id="IPR029056">
    <property type="entry name" value="Ribokinase-like"/>
</dbReference>
<comment type="caution">
    <text evidence="7">The sequence shown here is derived from an EMBL/GenBank/DDBJ whole genome shotgun (WGS) entry which is preliminary data.</text>
</comment>
<dbReference type="Pfam" id="PF01256">
    <property type="entry name" value="Carb_kinase"/>
    <property type="match status" value="1"/>
</dbReference>
<dbReference type="GO" id="GO:0005524">
    <property type="term" value="F:ATP binding"/>
    <property type="evidence" value="ECO:0007669"/>
    <property type="project" value="UniProtKB-KW"/>
</dbReference>
<gene>
    <name evidence="7" type="ORF">B1B_00977</name>
</gene>
<sequence length="310" mass="32716">VRSIGMPLEAKEETGPGEFHFFPRPGAHARKGSQGRLVVVGGGPYAGAPTLAALASLKAGVDMIFLVVPGGVADVVQGYSPEIIVRGLGHGRTFLEEEASALWSLVQTLRPDALLVGNGVGTDPSTVVALEEFLEQALARMPVVLDAEGLRVMEQRGGSPFRDQEARRLLLTPNTREYAHLKDPRSPALAPVEPTEVRALARQLRATLLVKGETDWISDGIALWANRTHHPAQVVGGAGDTLAGVAASLMARGLTPAQSARLATYWTGSAALRLFPRTSYGMTPLALSDELPGALAEGLARAPDPRNAHA</sequence>